<sequence>MYSASMMATTVGQQQLVAARAAFAEGDTQSLALLPLPLQHSWQRSRAAGVQPGQEPYYPPLQGNGLRLRDPEDRRLARCVQPELEQLWAAFGARGWTMFCANRQGMVIAQQAHGLEDAPLLRPIQVGRQLGEAEIGTTAPAVSLADDVPALVRGNEHYLQRFAPVFCLSEPLHDLDGQVCGAIDITGLGERDPALLQGYFRQAALASENRLLQTLTDVHVLAVQHDPRWLATPLQGLLAVQEDGQLRAANRVARRLLGLPRRGPLPLLSVETVFADASAAQRRRLLQPGPAHRVRLGEGSAVYLQHLRAPRALRVRAVSPAPVPDAPLRDQQREAARRAARAAEGNLSLAARQLGISRTTLYKLLRD</sequence>
<comment type="caution">
    <text evidence="3">The sequence shown here is derived from an EMBL/GenBank/DDBJ whole genome shotgun (WGS) entry which is preliminary data.</text>
</comment>
<dbReference type="PRINTS" id="PR01590">
    <property type="entry name" value="HTHFIS"/>
</dbReference>
<evidence type="ECO:0000313" key="4">
    <source>
        <dbReference type="Proteomes" id="UP001288387"/>
    </source>
</evidence>
<feature type="region of interest" description="Disordered" evidence="1">
    <location>
        <begin position="45"/>
        <end position="65"/>
    </location>
</feature>
<accession>A0AAJ2TPW2</accession>
<dbReference type="Pfam" id="PF02954">
    <property type="entry name" value="HTH_8"/>
    <property type="match status" value="1"/>
</dbReference>
<dbReference type="AlphaFoldDB" id="A0AAJ2TPW2"/>
<organism evidence="3 4">
    <name type="scientific">Stenotrophomonas maltophilia</name>
    <name type="common">Pseudomonas maltophilia</name>
    <name type="synonym">Xanthomonas maltophilia</name>
    <dbReference type="NCBI Taxonomy" id="40324"/>
    <lineage>
        <taxon>Bacteria</taxon>
        <taxon>Pseudomonadati</taxon>
        <taxon>Pseudomonadota</taxon>
        <taxon>Gammaproteobacteria</taxon>
        <taxon>Lysobacterales</taxon>
        <taxon>Lysobacteraceae</taxon>
        <taxon>Stenotrophomonas</taxon>
        <taxon>Stenotrophomonas maltophilia group</taxon>
    </lineage>
</organism>
<dbReference type="Proteomes" id="UP001288387">
    <property type="component" value="Unassembled WGS sequence"/>
</dbReference>
<dbReference type="GO" id="GO:0043565">
    <property type="term" value="F:sequence-specific DNA binding"/>
    <property type="evidence" value="ECO:0007669"/>
    <property type="project" value="InterPro"/>
</dbReference>
<dbReference type="SUPFAM" id="SSF55781">
    <property type="entry name" value="GAF domain-like"/>
    <property type="match status" value="1"/>
</dbReference>
<dbReference type="RefSeq" id="WP_239503807.1">
    <property type="nucleotide sequence ID" value="NZ_JAEDWU010000010.1"/>
</dbReference>
<feature type="domain" description="DNA binding HTH" evidence="2">
    <location>
        <begin position="328"/>
        <end position="363"/>
    </location>
</feature>
<protein>
    <submittedName>
        <fullName evidence="3">Helix-turn-helix domain-containing protein</fullName>
    </submittedName>
</protein>
<dbReference type="InterPro" id="IPR009057">
    <property type="entry name" value="Homeodomain-like_sf"/>
</dbReference>
<reference evidence="3" key="1">
    <citation type="submission" date="2023-12" db="EMBL/GenBank/DDBJ databases">
        <title>'Antibacterial potential of Stenotrophomonas maltophilia cystic fibrosis isolates' (manuscript under preparation).</title>
        <authorList>
            <person name="Crisan C.V."/>
            <person name="Pettis M."/>
            <person name="Goldberg J.B."/>
        </authorList>
    </citation>
    <scope>NUCLEOTIDE SEQUENCE</scope>
    <source>
        <strain evidence="3">CCV129</strain>
    </source>
</reference>
<dbReference type="SUPFAM" id="SSF46689">
    <property type="entry name" value="Homeodomain-like"/>
    <property type="match status" value="1"/>
</dbReference>
<proteinExistence type="predicted"/>
<gene>
    <name evidence="3" type="ORF">U4I38_06040</name>
</gene>
<name>A0AAJ2TPW2_STEMA</name>
<dbReference type="EMBL" id="JAXRVB010000004">
    <property type="protein sequence ID" value="MDZ5764034.1"/>
    <property type="molecule type" value="Genomic_DNA"/>
</dbReference>
<dbReference type="Gene3D" id="1.10.10.60">
    <property type="entry name" value="Homeodomain-like"/>
    <property type="match status" value="1"/>
</dbReference>
<evidence type="ECO:0000259" key="2">
    <source>
        <dbReference type="Pfam" id="PF02954"/>
    </source>
</evidence>
<evidence type="ECO:0000256" key="1">
    <source>
        <dbReference type="SAM" id="MobiDB-lite"/>
    </source>
</evidence>
<dbReference type="Gene3D" id="3.30.450.40">
    <property type="match status" value="1"/>
</dbReference>
<dbReference type="InterPro" id="IPR002197">
    <property type="entry name" value="HTH_Fis"/>
</dbReference>
<dbReference type="InterPro" id="IPR029016">
    <property type="entry name" value="GAF-like_dom_sf"/>
</dbReference>
<evidence type="ECO:0000313" key="3">
    <source>
        <dbReference type="EMBL" id="MDZ5764034.1"/>
    </source>
</evidence>